<evidence type="ECO:0000313" key="3">
    <source>
        <dbReference type="Proteomes" id="UP000419144"/>
    </source>
</evidence>
<accession>A0A640KK76</accession>
<dbReference type="VEuPathDB" id="TriTrypDB:LtaPh_2001951"/>
<keyword evidence="1" id="KW-0732">Signal</keyword>
<evidence type="ECO:0008006" key="4">
    <source>
        <dbReference type="Google" id="ProtNLM"/>
    </source>
</evidence>
<dbReference type="AlphaFoldDB" id="A0A640KK76"/>
<feature type="signal peptide" evidence="1">
    <location>
        <begin position="1"/>
        <end position="27"/>
    </location>
</feature>
<reference evidence="2" key="1">
    <citation type="submission" date="2019-11" db="EMBL/GenBank/DDBJ databases">
        <title>Leishmania tarentolae CDS.</title>
        <authorList>
            <person name="Goto Y."/>
            <person name="Yamagishi J."/>
        </authorList>
    </citation>
    <scope>NUCLEOTIDE SEQUENCE [LARGE SCALE GENOMIC DNA]</scope>
    <source>
        <strain evidence="2">Parrot Tar II</strain>
    </source>
</reference>
<comment type="caution">
    <text evidence="2">The sequence shown here is derived from an EMBL/GenBank/DDBJ whole genome shotgun (WGS) entry which is preliminary data.</text>
</comment>
<proteinExistence type="predicted"/>
<name>A0A640KK76_LEITA</name>
<dbReference type="Proteomes" id="UP000419144">
    <property type="component" value="Unassembled WGS sequence"/>
</dbReference>
<sequence>MLYLLGARRISFAAVLLSPAIFEVVAGTHCTLPIPACASGSACLSTAPTAPTWYVPLGSAKKRPRASTAQMVKFVKGPERPLRASAADGGDNDKDDGAVIDGACNSTVCAPYSAFTSYTPSSSWHSVPLTVHRTAEPFFWPMLCSFVL</sequence>
<evidence type="ECO:0000256" key="1">
    <source>
        <dbReference type="SAM" id="SignalP"/>
    </source>
</evidence>
<gene>
    <name evidence="2" type="ORF">LtaPh_2001951</name>
</gene>
<feature type="chain" id="PRO_5024800159" description="Secreted protein" evidence="1">
    <location>
        <begin position="28"/>
        <end position="148"/>
    </location>
</feature>
<protein>
    <recommendedName>
        <fullName evidence="4">Secreted protein</fullName>
    </recommendedName>
</protein>
<dbReference type="EMBL" id="BLBS01000025">
    <property type="protein sequence ID" value="GET88077.1"/>
    <property type="molecule type" value="Genomic_DNA"/>
</dbReference>
<organism evidence="2 3">
    <name type="scientific">Leishmania tarentolae</name>
    <name type="common">Sauroleishmania tarentolae</name>
    <dbReference type="NCBI Taxonomy" id="5689"/>
    <lineage>
        <taxon>Eukaryota</taxon>
        <taxon>Discoba</taxon>
        <taxon>Euglenozoa</taxon>
        <taxon>Kinetoplastea</taxon>
        <taxon>Metakinetoplastina</taxon>
        <taxon>Trypanosomatida</taxon>
        <taxon>Trypanosomatidae</taxon>
        <taxon>Leishmaniinae</taxon>
        <taxon>Leishmania</taxon>
        <taxon>lizard Leishmania</taxon>
    </lineage>
</organism>
<keyword evidence="3" id="KW-1185">Reference proteome</keyword>
<evidence type="ECO:0000313" key="2">
    <source>
        <dbReference type="EMBL" id="GET88077.1"/>
    </source>
</evidence>